<keyword evidence="2" id="KW-1185">Reference proteome</keyword>
<evidence type="ECO:0000313" key="1">
    <source>
        <dbReference type="EMBL" id="MED6223083.1"/>
    </source>
</evidence>
<reference evidence="1 2" key="1">
    <citation type="journal article" date="2023" name="Plants (Basel)">
        <title>Bridging the Gap: Combining Genomics and Transcriptomics Approaches to Understand Stylosanthes scabra, an Orphan Legume from the Brazilian Caatinga.</title>
        <authorList>
            <person name="Ferreira-Neto J.R.C."/>
            <person name="da Silva M.D."/>
            <person name="Binneck E."/>
            <person name="de Melo N.F."/>
            <person name="da Silva R.H."/>
            <person name="de Melo A.L.T.M."/>
            <person name="Pandolfi V."/>
            <person name="Bustamante F.O."/>
            <person name="Brasileiro-Vidal A.C."/>
            <person name="Benko-Iseppon A.M."/>
        </authorList>
    </citation>
    <scope>NUCLEOTIDE SEQUENCE [LARGE SCALE GENOMIC DNA]</scope>
    <source>
        <tissue evidence="1">Leaves</tissue>
    </source>
</reference>
<accession>A0ABU6ZMB0</accession>
<proteinExistence type="predicted"/>
<comment type="caution">
    <text evidence="1">The sequence shown here is derived from an EMBL/GenBank/DDBJ whole genome shotgun (WGS) entry which is preliminary data.</text>
</comment>
<name>A0ABU6ZMB0_9FABA</name>
<sequence length="199" mass="21796">MATTTGASTATPSTTATVKLWLEAAAIRGCSSDGTPASILRPSLLLRALSLSLISLRHCLSLSVITGDSSGGFWMRVGRARRRQRNETLRQHHSLCLDLSLSDGTGHGGDGFASGRPRHLSPSPLVFLFVCVEFRSARVLRVLFWRELLMVYGWGEMKKGSLRSKERSFEAFFPRVPRIGVEAGAYACFSLTQPRLDSP</sequence>
<gene>
    <name evidence="1" type="ORF">PIB30_070518</name>
</gene>
<dbReference type="Proteomes" id="UP001341840">
    <property type="component" value="Unassembled WGS sequence"/>
</dbReference>
<evidence type="ECO:0000313" key="2">
    <source>
        <dbReference type="Proteomes" id="UP001341840"/>
    </source>
</evidence>
<dbReference type="EMBL" id="JASCZI010272656">
    <property type="protein sequence ID" value="MED6223083.1"/>
    <property type="molecule type" value="Genomic_DNA"/>
</dbReference>
<organism evidence="1 2">
    <name type="scientific">Stylosanthes scabra</name>
    <dbReference type="NCBI Taxonomy" id="79078"/>
    <lineage>
        <taxon>Eukaryota</taxon>
        <taxon>Viridiplantae</taxon>
        <taxon>Streptophyta</taxon>
        <taxon>Embryophyta</taxon>
        <taxon>Tracheophyta</taxon>
        <taxon>Spermatophyta</taxon>
        <taxon>Magnoliopsida</taxon>
        <taxon>eudicotyledons</taxon>
        <taxon>Gunneridae</taxon>
        <taxon>Pentapetalae</taxon>
        <taxon>rosids</taxon>
        <taxon>fabids</taxon>
        <taxon>Fabales</taxon>
        <taxon>Fabaceae</taxon>
        <taxon>Papilionoideae</taxon>
        <taxon>50 kb inversion clade</taxon>
        <taxon>dalbergioids sensu lato</taxon>
        <taxon>Dalbergieae</taxon>
        <taxon>Pterocarpus clade</taxon>
        <taxon>Stylosanthes</taxon>
    </lineage>
</organism>
<protein>
    <submittedName>
        <fullName evidence="1">Uncharacterized protein</fullName>
    </submittedName>
</protein>